<dbReference type="PANTHER" id="PTHR47926">
    <property type="entry name" value="PENTATRICOPEPTIDE REPEAT-CONTAINING PROTEIN"/>
    <property type="match status" value="1"/>
</dbReference>
<dbReference type="OrthoDB" id="185373at2759"/>
<comment type="caution">
    <text evidence="3">The sequence shown here is derived from an EMBL/GenBank/DDBJ whole genome shotgun (WGS) entry which is preliminary data.</text>
</comment>
<dbReference type="Pfam" id="PF20431">
    <property type="entry name" value="E_motif"/>
    <property type="match status" value="1"/>
</dbReference>
<organism evidence="3 4">
    <name type="scientific">Protea cynaroides</name>
    <dbReference type="NCBI Taxonomy" id="273540"/>
    <lineage>
        <taxon>Eukaryota</taxon>
        <taxon>Viridiplantae</taxon>
        <taxon>Streptophyta</taxon>
        <taxon>Embryophyta</taxon>
        <taxon>Tracheophyta</taxon>
        <taxon>Spermatophyta</taxon>
        <taxon>Magnoliopsida</taxon>
        <taxon>Proteales</taxon>
        <taxon>Proteaceae</taxon>
        <taxon>Protea</taxon>
    </lineage>
</organism>
<dbReference type="FunFam" id="1.25.40.10:FF:000345">
    <property type="entry name" value="Pentatricopeptide repeat-containing protein"/>
    <property type="match status" value="1"/>
</dbReference>
<gene>
    <name evidence="3" type="ORF">NE237_016983</name>
</gene>
<dbReference type="GO" id="GO:0003723">
    <property type="term" value="F:RNA binding"/>
    <property type="evidence" value="ECO:0007669"/>
    <property type="project" value="InterPro"/>
</dbReference>
<dbReference type="Gene3D" id="1.25.40.10">
    <property type="entry name" value="Tetratricopeptide repeat domain"/>
    <property type="match status" value="5"/>
</dbReference>
<dbReference type="PANTHER" id="PTHR47926:SF484">
    <property type="entry name" value="PENTATRICOPEPTIDE REPEAT-CONTAINING PROTEIN"/>
    <property type="match status" value="1"/>
</dbReference>
<reference evidence="3" key="1">
    <citation type="journal article" date="2023" name="Plant J.">
        <title>The genome of the king protea, Protea cynaroides.</title>
        <authorList>
            <person name="Chang J."/>
            <person name="Duong T.A."/>
            <person name="Schoeman C."/>
            <person name="Ma X."/>
            <person name="Roodt D."/>
            <person name="Barker N."/>
            <person name="Li Z."/>
            <person name="Van de Peer Y."/>
            <person name="Mizrachi E."/>
        </authorList>
    </citation>
    <scope>NUCLEOTIDE SEQUENCE</scope>
    <source>
        <tissue evidence="3">Young leaves</tissue>
    </source>
</reference>
<dbReference type="PROSITE" id="PS51375">
    <property type="entry name" value="PPR"/>
    <property type="match status" value="5"/>
</dbReference>
<dbReference type="Proteomes" id="UP001141806">
    <property type="component" value="Unassembled WGS sequence"/>
</dbReference>
<protein>
    <recommendedName>
        <fullName evidence="5">Pentatricopeptide repeat-containing protein</fullName>
    </recommendedName>
</protein>
<dbReference type="InterPro" id="IPR046960">
    <property type="entry name" value="PPR_At4g14850-like_plant"/>
</dbReference>
<feature type="repeat" description="PPR" evidence="2">
    <location>
        <begin position="302"/>
        <end position="332"/>
    </location>
</feature>
<keyword evidence="1" id="KW-0677">Repeat</keyword>
<dbReference type="FunFam" id="1.25.40.10:FF:000348">
    <property type="entry name" value="Pentatricopeptide repeat-containing protein chloroplastic"/>
    <property type="match status" value="1"/>
</dbReference>
<sequence>MKGDPNASHWSHLIKKFLSQGAPREAFLIYLQIRRKGIHHPAIIPVLLKACAFLPFLHHGRALHAECVKTGSEHDVIIGTSLVSMYSKCDCVISSRRMFDEMPERNVVTWNAMIGGYSRNGDMVSALELFRQMQEQTPVTWAEMIGGLARIGDIVGARRLFDQAPLEMRNVVTWTVMVDGYASNGQMEAARQLFEEMPLRNFFAWSSMIAGYCKKGDVKEAKAMFDRIPVRNLVNWNSLIAGYAQNGFCKEALETFAKMQAEGFEPDEVTVTSALSACATMGSLDSGIKIHNLINHKGIKVNQFVLNSLLDMYAKCGDLSNARWIFEAMPQKNDVCWNAMISGLAIHGRSEDALELFGQMEESTEKPNGVTFLAVLSACSHGGFVSEGLEIFSKMKVQYRLNVGIEHYGCLVDLLGRAGRLKEAYDLIKQMPMKPNDVVWGTLLGSCRIHLDTRMAERVVEDVGMLKPDKASSDDARYVLLANIYAASDRWEKAEKMRMMMGNRRVQKTPGCSSVMLGNIEHQFHAGVQADPQTHQLYGASQLIFRTESQG</sequence>
<accession>A0A9Q0K771</accession>
<name>A0A9Q0K771_9MAGN</name>
<dbReference type="EMBL" id="JAMYWD010000007">
    <property type="protein sequence ID" value="KAJ4965134.1"/>
    <property type="molecule type" value="Genomic_DNA"/>
</dbReference>
<feature type="repeat" description="PPR" evidence="2">
    <location>
        <begin position="170"/>
        <end position="204"/>
    </location>
</feature>
<feature type="repeat" description="PPR" evidence="2">
    <location>
        <begin position="106"/>
        <end position="136"/>
    </location>
</feature>
<evidence type="ECO:0000256" key="1">
    <source>
        <dbReference type="ARBA" id="ARBA00022737"/>
    </source>
</evidence>
<dbReference type="FunFam" id="1.25.40.10:FF:000344">
    <property type="entry name" value="Pentatricopeptide repeat-containing protein"/>
    <property type="match status" value="1"/>
</dbReference>
<dbReference type="NCBIfam" id="TIGR00756">
    <property type="entry name" value="PPR"/>
    <property type="match status" value="5"/>
</dbReference>
<evidence type="ECO:0008006" key="5">
    <source>
        <dbReference type="Google" id="ProtNLM"/>
    </source>
</evidence>
<dbReference type="GO" id="GO:0009451">
    <property type="term" value="P:RNA modification"/>
    <property type="evidence" value="ECO:0007669"/>
    <property type="project" value="InterPro"/>
</dbReference>
<proteinExistence type="predicted"/>
<dbReference type="InterPro" id="IPR002885">
    <property type="entry name" value="PPR_rpt"/>
</dbReference>
<feature type="repeat" description="PPR" evidence="2">
    <location>
        <begin position="232"/>
        <end position="266"/>
    </location>
</feature>
<evidence type="ECO:0000313" key="4">
    <source>
        <dbReference type="Proteomes" id="UP001141806"/>
    </source>
</evidence>
<dbReference type="Pfam" id="PF13041">
    <property type="entry name" value="PPR_2"/>
    <property type="match status" value="2"/>
</dbReference>
<dbReference type="Pfam" id="PF01535">
    <property type="entry name" value="PPR"/>
    <property type="match status" value="6"/>
</dbReference>
<evidence type="ECO:0000313" key="3">
    <source>
        <dbReference type="EMBL" id="KAJ4965134.1"/>
    </source>
</evidence>
<dbReference type="AlphaFoldDB" id="A0A9Q0K771"/>
<keyword evidence="4" id="KW-1185">Reference proteome</keyword>
<feature type="repeat" description="PPR" evidence="2">
    <location>
        <begin position="333"/>
        <end position="367"/>
    </location>
</feature>
<dbReference type="SUPFAM" id="SSF48452">
    <property type="entry name" value="TPR-like"/>
    <property type="match status" value="1"/>
</dbReference>
<dbReference type="InterPro" id="IPR046848">
    <property type="entry name" value="E_motif"/>
</dbReference>
<dbReference type="InterPro" id="IPR011990">
    <property type="entry name" value="TPR-like_helical_dom_sf"/>
</dbReference>
<evidence type="ECO:0000256" key="2">
    <source>
        <dbReference type="PROSITE-ProRule" id="PRU00708"/>
    </source>
</evidence>